<protein>
    <recommendedName>
        <fullName evidence="2">Ig-like domain-containing protein</fullName>
    </recommendedName>
</protein>
<evidence type="ECO:0000256" key="1">
    <source>
        <dbReference type="SAM" id="MobiDB-lite"/>
    </source>
</evidence>
<proteinExistence type="predicted"/>
<keyword evidence="4" id="KW-1185">Reference proteome</keyword>
<dbReference type="Pfam" id="PF25942">
    <property type="entry name" value="Ig_halo"/>
    <property type="match status" value="2"/>
</dbReference>
<dbReference type="InterPro" id="IPR058929">
    <property type="entry name" value="Ig_halo"/>
</dbReference>
<comment type="caution">
    <text evidence="3">The sequence shown here is derived from an EMBL/GenBank/DDBJ whole genome shotgun (WGS) entry which is preliminary data.</text>
</comment>
<sequence>MTRRLGRRAVLSALAATPLAGCAIPGDRRGTPTATPDPVVLPYASDDPEENLDRARGFAIQNRTGTEHFVTVAVDAPDRTLFVETRTVDPWSVFRTGDIVRKRGVYRVVIETGAGDRAVHGWVVWPGIEGFEAFLDDAGLRTVQSVFCGPDCRPVSVGGESTDLPYRAPDAAFSTRTAALAVRNATTTAQDIAVGIADGDRTVVDYEYAVPPGVGVQLPVTRTPGVLDLRLAADGETYTEAWHVPEEQHVRFTVGAASIRPDCRDQTPGLAVTRLRNDDGDPHRLRIEISTDGDRVAQQTYDLPARSSLPEITIGGVSGNASDDTTEPSESPTGSETPTQDDEWSGNPEMLPTTTADADRYDLRVVVDDERELTATWTICYPDDELTVEVDADGTPQLFSPTRGLIRL</sequence>
<evidence type="ECO:0000259" key="2">
    <source>
        <dbReference type="Pfam" id="PF25942"/>
    </source>
</evidence>
<accession>A0ABD5RD32</accession>
<feature type="domain" description="Ig-like" evidence="2">
    <location>
        <begin position="355"/>
        <end position="398"/>
    </location>
</feature>
<feature type="compositionally biased region" description="Polar residues" evidence="1">
    <location>
        <begin position="319"/>
        <end position="338"/>
    </location>
</feature>
<reference evidence="3 4" key="1">
    <citation type="journal article" date="2019" name="Int. J. Syst. Evol. Microbiol.">
        <title>The Global Catalogue of Microorganisms (GCM) 10K type strain sequencing project: providing services to taxonomists for standard genome sequencing and annotation.</title>
        <authorList>
            <consortium name="The Broad Institute Genomics Platform"/>
            <consortium name="The Broad Institute Genome Sequencing Center for Infectious Disease"/>
            <person name="Wu L."/>
            <person name="Ma J."/>
        </authorList>
    </citation>
    <scope>NUCLEOTIDE SEQUENCE [LARGE SCALE GENOMIC DNA]</scope>
    <source>
        <strain evidence="3 4">CGMCC 1.12237</strain>
    </source>
</reference>
<evidence type="ECO:0000313" key="4">
    <source>
        <dbReference type="Proteomes" id="UP001596201"/>
    </source>
</evidence>
<gene>
    <name evidence="3" type="ORF">ACFPJ5_13175</name>
</gene>
<organism evidence="3 4">
    <name type="scientific">Salinirubrum litoreum</name>
    <dbReference type="NCBI Taxonomy" id="1126234"/>
    <lineage>
        <taxon>Archaea</taxon>
        <taxon>Methanobacteriati</taxon>
        <taxon>Methanobacteriota</taxon>
        <taxon>Stenosarchaea group</taxon>
        <taxon>Halobacteria</taxon>
        <taxon>Halobacteriales</taxon>
        <taxon>Haloferacaceae</taxon>
        <taxon>Salinirubrum</taxon>
    </lineage>
</organism>
<dbReference type="Proteomes" id="UP001596201">
    <property type="component" value="Unassembled WGS sequence"/>
</dbReference>
<evidence type="ECO:0000313" key="3">
    <source>
        <dbReference type="EMBL" id="MFC5367883.1"/>
    </source>
</evidence>
<dbReference type="RefSeq" id="WP_227230127.1">
    <property type="nucleotide sequence ID" value="NZ_JAJCVJ010000002.1"/>
</dbReference>
<dbReference type="AlphaFoldDB" id="A0ABD5RD32"/>
<feature type="region of interest" description="Disordered" evidence="1">
    <location>
        <begin position="301"/>
        <end position="356"/>
    </location>
</feature>
<name>A0ABD5RD32_9EURY</name>
<dbReference type="EMBL" id="JBHSKX010000002">
    <property type="protein sequence ID" value="MFC5367883.1"/>
    <property type="molecule type" value="Genomic_DNA"/>
</dbReference>
<feature type="domain" description="Ig-like" evidence="2">
    <location>
        <begin position="66"/>
        <end position="137"/>
    </location>
</feature>